<dbReference type="InterPro" id="IPR004839">
    <property type="entry name" value="Aminotransferase_I/II_large"/>
</dbReference>
<dbReference type="AlphaFoldDB" id="A0AAE3XQY4"/>
<protein>
    <recommendedName>
        <fullName evidence="2">cysteine-S-conjugate beta-lyase</fullName>
        <ecNumber evidence="2">4.4.1.13</ecNumber>
    </recommendedName>
</protein>
<evidence type="ECO:0000313" key="8">
    <source>
        <dbReference type="Proteomes" id="UP001185092"/>
    </source>
</evidence>
<dbReference type="PANTHER" id="PTHR43525">
    <property type="entry name" value="PROTEIN MALY"/>
    <property type="match status" value="1"/>
</dbReference>
<name>A0AAE3XQY4_9BACT</name>
<dbReference type="InterPro" id="IPR015424">
    <property type="entry name" value="PyrdxlP-dep_Trfase"/>
</dbReference>
<dbReference type="RefSeq" id="WP_309939567.1">
    <property type="nucleotide sequence ID" value="NZ_AP025305.1"/>
</dbReference>
<keyword evidence="8" id="KW-1185">Reference proteome</keyword>
<dbReference type="InterPro" id="IPR051798">
    <property type="entry name" value="Class-II_PLP-Dep_Aminotrans"/>
</dbReference>
<dbReference type="Pfam" id="PF00155">
    <property type="entry name" value="Aminotran_1_2"/>
    <property type="match status" value="1"/>
</dbReference>
<evidence type="ECO:0000256" key="1">
    <source>
        <dbReference type="ARBA" id="ARBA00001933"/>
    </source>
</evidence>
<feature type="domain" description="Aminotransferase class I/classII large" evidence="6">
    <location>
        <begin position="31"/>
        <end position="383"/>
    </location>
</feature>
<dbReference type="Gene3D" id="3.40.640.10">
    <property type="entry name" value="Type I PLP-dependent aspartate aminotransferase-like (Major domain)"/>
    <property type="match status" value="1"/>
</dbReference>
<dbReference type="GO" id="GO:0030170">
    <property type="term" value="F:pyridoxal phosphate binding"/>
    <property type="evidence" value="ECO:0007669"/>
    <property type="project" value="InterPro"/>
</dbReference>
<comment type="similarity">
    <text evidence="5">Belongs to the class-II pyridoxal-phosphate-dependent aminotransferase family. MalY/PatB cystathionine beta-lyase subfamily.</text>
</comment>
<evidence type="ECO:0000256" key="5">
    <source>
        <dbReference type="ARBA" id="ARBA00037974"/>
    </source>
</evidence>
<dbReference type="SUPFAM" id="SSF53383">
    <property type="entry name" value="PLP-dependent transferases"/>
    <property type="match status" value="1"/>
</dbReference>
<dbReference type="Proteomes" id="UP001185092">
    <property type="component" value="Unassembled WGS sequence"/>
</dbReference>
<dbReference type="InterPro" id="IPR015422">
    <property type="entry name" value="PyrdxlP-dep_Trfase_small"/>
</dbReference>
<dbReference type="EMBL" id="JAVDQD010000003">
    <property type="protein sequence ID" value="MDR6239794.1"/>
    <property type="molecule type" value="Genomic_DNA"/>
</dbReference>
<keyword evidence="3" id="KW-0663">Pyridoxal phosphate</keyword>
<comment type="caution">
    <text evidence="7">The sequence shown here is derived from an EMBL/GenBank/DDBJ whole genome shotgun (WGS) entry which is preliminary data.</text>
</comment>
<proteinExistence type="inferred from homology"/>
<accession>A0AAE3XQY4</accession>
<keyword evidence="4 7" id="KW-0456">Lyase</keyword>
<dbReference type="InterPro" id="IPR027619">
    <property type="entry name" value="C-S_lyase_PatB-like"/>
</dbReference>
<dbReference type="CDD" id="cd00609">
    <property type="entry name" value="AAT_like"/>
    <property type="match status" value="1"/>
</dbReference>
<reference evidence="7" key="1">
    <citation type="submission" date="2023-07" db="EMBL/GenBank/DDBJ databases">
        <title>Genomic Encyclopedia of Type Strains, Phase IV (KMG-IV): sequencing the most valuable type-strain genomes for metagenomic binning, comparative biology and taxonomic classification.</title>
        <authorList>
            <person name="Goeker M."/>
        </authorList>
    </citation>
    <scope>NUCLEOTIDE SEQUENCE</scope>
    <source>
        <strain evidence="7">DSM 26174</strain>
    </source>
</reference>
<comment type="cofactor">
    <cofactor evidence="1">
        <name>pyridoxal 5'-phosphate</name>
        <dbReference type="ChEBI" id="CHEBI:597326"/>
    </cofactor>
</comment>
<evidence type="ECO:0000313" key="7">
    <source>
        <dbReference type="EMBL" id="MDR6239794.1"/>
    </source>
</evidence>
<organism evidence="7 8">
    <name type="scientific">Aureibacter tunicatorum</name>
    <dbReference type="NCBI Taxonomy" id="866807"/>
    <lineage>
        <taxon>Bacteria</taxon>
        <taxon>Pseudomonadati</taxon>
        <taxon>Bacteroidota</taxon>
        <taxon>Cytophagia</taxon>
        <taxon>Cytophagales</taxon>
        <taxon>Persicobacteraceae</taxon>
        <taxon>Aureibacter</taxon>
    </lineage>
</organism>
<evidence type="ECO:0000256" key="4">
    <source>
        <dbReference type="ARBA" id="ARBA00023239"/>
    </source>
</evidence>
<evidence type="ECO:0000259" key="6">
    <source>
        <dbReference type="Pfam" id="PF00155"/>
    </source>
</evidence>
<sequence>MQYNFDIQIDRNHTNTIKYNFRKKLFGNEKVIPLWVADMDLPVCNEITIALKKRIEHPLFGYTLQSDNFYNSFIKWMNIRHNIHIKEEWLCFSPAVVPSLSMLISIFATKFNKVAINTPVYHPFYQIIKDNGCAIVESPLIIDSNGNYQIDFKNLEDCFKQGIDIFLLCNPHNPVGKIFSNEDLDKILHLAETHNVLVISDEIHCDIILDNSKKHVSLMQKNNFKNIISCFSPGKTFNLAGMAASVVSIPDIKFRSKFKRELERLHLFSGNLLGYTAFEAAYESGMEWHQQSLQYLKGNRDFAIDYLTQYTPKIKPNKPDSTFLLWLDCTDMPFENENQLKHFFYQKAEVGLSHGKIFGKNYGMFMRLNFATQRSLLVKALEQIRQSYIEL</sequence>
<gene>
    <name evidence="7" type="ORF">HNQ88_002842</name>
</gene>
<dbReference type="Gene3D" id="3.90.1150.10">
    <property type="entry name" value="Aspartate Aminotransferase, domain 1"/>
    <property type="match status" value="1"/>
</dbReference>
<dbReference type="GO" id="GO:0047804">
    <property type="term" value="F:cysteine-S-conjugate beta-lyase activity"/>
    <property type="evidence" value="ECO:0007669"/>
    <property type="project" value="UniProtKB-EC"/>
</dbReference>
<dbReference type="InterPro" id="IPR015421">
    <property type="entry name" value="PyrdxlP-dep_Trfase_major"/>
</dbReference>
<dbReference type="PANTHER" id="PTHR43525:SF1">
    <property type="entry name" value="PROTEIN MALY"/>
    <property type="match status" value="1"/>
</dbReference>
<dbReference type="EC" id="4.4.1.13" evidence="2"/>
<evidence type="ECO:0000256" key="3">
    <source>
        <dbReference type="ARBA" id="ARBA00022898"/>
    </source>
</evidence>
<dbReference type="NCBIfam" id="TIGR04350">
    <property type="entry name" value="C_S_lyase_PatB"/>
    <property type="match status" value="1"/>
</dbReference>
<evidence type="ECO:0000256" key="2">
    <source>
        <dbReference type="ARBA" id="ARBA00012224"/>
    </source>
</evidence>